<organism evidence="1 2">
    <name type="scientific">Jannaschia aquimarina</name>
    <dbReference type="NCBI Taxonomy" id="935700"/>
    <lineage>
        <taxon>Bacteria</taxon>
        <taxon>Pseudomonadati</taxon>
        <taxon>Pseudomonadota</taxon>
        <taxon>Alphaproteobacteria</taxon>
        <taxon>Rhodobacterales</taxon>
        <taxon>Roseobacteraceae</taxon>
        <taxon>Jannaschia</taxon>
    </lineage>
</organism>
<dbReference type="Proteomes" id="UP000032232">
    <property type="component" value="Unassembled WGS sequence"/>
</dbReference>
<evidence type="ECO:0008006" key="3">
    <source>
        <dbReference type="Google" id="ProtNLM"/>
    </source>
</evidence>
<protein>
    <recommendedName>
        <fullName evidence="3">HTH-like domain-containing protein</fullName>
    </recommendedName>
</protein>
<accession>A0A0D1EFY8</accession>
<reference evidence="1 2" key="1">
    <citation type="submission" date="2015-02" db="EMBL/GenBank/DDBJ databases">
        <title>Genome Sequence of Jannaschia aquimarina DSM28248, a member of the Roseobacter clade.</title>
        <authorList>
            <person name="Voget S."/>
            <person name="Daniel R."/>
        </authorList>
    </citation>
    <scope>NUCLEOTIDE SEQUENCE [LARGE SCALE GENOMIC DNA]</scope>
    <source>
        <strain evidence="1 2">GSW-M26</strain>
    </source>
</reference>
<sequence>MSERRACHLVGADRTMIRYRFQDPADEALRDRMRELAGGWRRFGYRRFHVLLRQEGLVVNRIDENAMPRRTFQHDAAGNVVFDDRSGVSTVSAKPP</sequence>
<keyword evidence="2" id="KW-1185">Reference proteome</keyword>
<proteinExistence type="predicted"/>
<dbReference type="STRING" id="935700.jaqu_35260"/>
<dbReference type="PANTHER" id="PTHR47515">
    <property type="entry name" value="LOW CALCIUM RESPONSE LOCUS PROTEIN T"/>
    <property type="match status" value="1"/>
</dbReference>
<dbReference type="EMBL" id="JYFE01000064">
    <property type="protein sequence ID" value="KIT14765.1"/>
    <property type="molecule type" value="Genomic_DNA"/>
</dbReference>
<comment type="caution">
    <text evidence="1">The sequence shown here is derived from an EMBL/GenBank/DDBJ whole genome shotgun (WGS) entry which is preliminary data.</text>
</comment>
<dbReference type="PATRIC" id="fig|935700.4.peg.3634"/>
<gene>
    <name evidence="1" type="ORF">jaqu_35260</name>
</gene>
<dbReference type="PANTHER" id="PTHR47515:SF1">
    <property type="entry name" value="BLR2054 PROTEIN"/>
    <property type="match status" value="1"/>
</dbReference>
<evidence type="ECO:0000313" key="1">
    <source>
        <dbReference type="EMBL" id="KIT14765.1"/>
    </source>
</evidence>
<evidence type="ECO:0000313" key="2">
    <source>
        <dbReference type="Proteomes" id="UP000032232"/>
    </source>
</evidence>
<name>A0A0D1EFY8_9RHOB</name>
<dbReference type="AlphaFoldDB" id="A0A0D1EFY8"/>